<evidence type="ECO:0000256" key="2">
    <source>
        <dbReference type="ARBA" id="ARBA00022801"/>
    </source>
</evidence>
<proteinExistence type="inferred from homology"/>
<evidence type="ECO:0000313" key="4">
    <source>
        <dbReference type="EMBL" id="RSM38902.1"/>
    </source>
</evidence>
<dbReference type="InterPro" id="IPR001031">
    <property type="entry name" value="Thioesterase"/>
</dbReference>
<reference evidence="4 5" key="1">
    <citation type="submission" date="2018-05" db="EMBL/GenBank/DDBJ databases">
        <title>Evolution of GPA BGCs.</title>
        <authorList>
            <person name="Waglechner N."/>
            <person name="Wright G.D."/>
        </authorList>
    </citation>
    <scope>NUCLEOTIDE SEQUENCE [LARGE SCALE GENOMIC DNA]</scope>
    <source>
        <strain evidence="4 5">DSM 5908</strain>
    </source>
</reference>
<evidence type="ECO:0000259" key="3">
    <source>
        <dbReference type="SMART" id="SM00824"/>
    </source>
</evidence>
<comment type="caution">
    <text evidence="4">The sequence shown here is derived from an EMBL/GenBank/DDBJ whole genome shotgun (WGS) entry which is preliminary data.</text>
</comment>
<dbReference type="Gene3D" id="3.40.50.1820">
    <property type="entry name" value="alpha/beta hydrolase"/>
    <property type="match status" value="1"/>
</dbReference>
<dbReference type="GO" id="GO:0016787">
    <property type="term" value="F:hydrolase activity"/>
    <property type="evidence" value="ECO:0007669"/>
    <property type="project" value="UniProtKB-KW"/>
</dbReference>
<dbReference type="RefSeq" id="WP_020638023.1">
    <property type="nucleotide sequence ID" value="NZ_QHHU01000053.1"/>
</dbReference>
<name>A0A428W709_AMYBA</name>
<dbReference type="PANTHER" id="PTHR11487">
    <property type="entry name" value="THIOESTERASE"/>
    <property type="match status" value="1"/>
</dbReference>
<dbReference type="GO" id="GO:0008610">
    <property type="term" value="P:lipid biosynthetic process"/>
    <property type="evidence" value="ECO:0007669"/>
    <property type="project" value="TreeGrafter"/>
</dbReference>
<dbReference type="SUPFAM" id="SSF53474">
    <property type="entry name" value="alpha/beta-Hydrolases"/>
    <property type="match status" value="1"/>
</dbReference>
<dbReference type="InterPro" id="IPR012223">
    <property type="entry name" value="TEII"/>
</dbReference>
<evidence type="ECO:0000313" key="5">
    <source>
        <dbReference type="Proteomes" id="UP000286716"/>
    </source>
</evidence>
<sequence length="259" mass="27737">MDISETEAALWIRRFAGTPDATARLVCFPHAGGAASFFQPVARALAPAADVISLQYPGRQDRRREPVIRSVDEYAARLTAVLGGLPPMPTVYFGHSMGAILAFEVAHRLAAAGGGAPASLVASGRRGPATVREEFVHLLGDDGIIAEVQELGGTDTALLDDEEIRRMALPAIRGDFTAIETYSCPPDRLVPCPVTVFIGDTDPKVTAEEARMWGQHTTGAFAMHVYRGGHFFLVEHSADVLARLRAELARVAATHAVRA</sequence>
<dbReference type="OrthoDB" id="4169718at2"/>
<dbReference type="AlphaFoldDB" id="A0A428W709"/>
<accession>A0A428W709</accession>
<evidence type="ECO:0000256" key="1">
    <source>
        <dbReference type="ARBA" id="ARBA00007169"/>
    </source>
</evidence>
<dbReference type="PANTHER" id="PTHR11487:SF0">
    <property type="entry name" value="S-ACYL FATTY ACID SYNTHASE THIOESTERASE, MEDIUM CHAIN"/>
    <property type="match status" value="1"/>
</dbReference>
<feature type="domain" description="Thioesterase TesA-like" evidence="3">
    <location>
        <begin position="26"/>
        <end position="248"/>
    </location>
</feature>
<keyword evidence="2" id="KW-0378">Hydrolase</keyword>
<dbReference type="Proteomes" id="UP000286716">
    <property type="component" value="Unassembled WGS sequence"/>
</dbReference>
<comment type="similarity">
    <text evidence="1">Belongs to the thioesterase family.</text>
</comment>
<gene>
    <name evidence="4" type="ORF">DMA12_31440</name>
</gene>
<organism evidence="4 5">
    <name type="scientific">Amycolatopsis balhimycina DSM 5908</name>
    <dbReference type="NCBI Taxonomy" id="1081091"/>
    <lineage>
        <taxon>Bacteria</taxon>
        <taxon>Bacillati</taxon>
        <taxon>Actinomycetota</taxon>
        <taxon>Actinomycetes</taxon>
        <taxon>Pseudonocardiales</taxon>
        <taxon>Pseudonocardiaceae</taxon>
        <taxon>Amycolatopsis</taxon>
    </lineage>
</organism>
<keyword evidence="5" id="KW-1185">Reference proteome</keyword>
<dbReference type="EMBL" id="QHHU01000053">
    <property type="protein sequence ID" value="RSM38902.1"/>
    <property type="molecule type" value="Genomic_DNA"/>
</dbReference>
<protein>
    <submittedName>
        <fullName evidence="4">Thioesterase</fullName>
    </submittedName>
</protein>
<dbReference type="InterPro" id="IPR029058">
    <property type="entry name" value="AB_hydrolase_fold"/>
</dbReference>
<dbReference type="Pfam" id="PF00975">
    <property type="entry name" value="Thioesterase"/>
    <property type="match status" value="1"/>
</dbReference>
<dbReference type="SMART" id="SM00824">
    <property type="entry name" value="PKS_TE"/>
    <property type="match status" value="1"/>
</dbReference>
<dbReference type="InterPro" id="IPR020802">
    <property type="entry name" value="TesA-like"/>
</dbReference>